<dbReference type="PANTHER" id="PTHR43427">
    <property type="entry name" value="CHLORIDE CHANNEL PROTEIN CLC-E"/>
    <property type="match status" value="1"/>
</dbReference>
<dbReference type="InterPro" id="IPR046342">
    <property type="entry name" value="CBS_dom_sf"/>
</dbReference>
<reference evidence="13 14" key="1">
    <citation type="submission" date="2018-03" db="EMBL/GenBank/DDBJ databases">
        <title>Genomic Encyclopedia of Archaeal and Bacterial Type Strains, Phase II (KMG-II): from individual species to whole genera.</title>
        <authorList>
            <person name="Goeker M."/>
        </authorList>
    </citation>
    <scope>NUCLEOTIDE SEQUENCE [LARGE SCALE GENOMIC DNA]</scope>
    <source>
        <strain evidence="13 14">DSM 18107</strain>
    </source>
</reference>
<keyword evidence="6 11" id="KW-0472">Membrane</keyword>
<comment type="subcellular location">
    <subcellularLocation>
        <location evidence="1">Membrane</location>
        <topology evidence="1">Multi-pass membrane protein</topology>
    </subcellularLocation>
</comment>
<dbReference type="Gene3D" id="3.10.580.10">
    <property type="entry name" value="CBS-domain"/>
    <property type="match status" value="2"/>
</dbReference>
<dbReference type="Proteomes" id="UP000240978">
    <property type="component" value="Unassembled WGS sequence"/>
</dbReference>
<feature type="transmembrane region" description="Helical" evidence="11">
    <location>
        <begin position="84"/>
        <end position="103"/>
    </location>
</feature>
<feature type="domain" description="CBS" evidence="12">
    <location>
        <begin position="532"/>
        <end position="594"/>
    </location>
</feature>
<keyword evidence="5" id="KW-0406">Ion transport</keyword>
<evidence type="ECO:0000256" key="10">
    <source>
        <dbReference type="PROSITE-ProRule" id="PRU00703"/>
    </source>
</evidence>
<feature type="transmembrane region" description="Helical" evidence="11">
    <location>
        <begin position="256"/>
        <end position="279"/>
    </location>
</feature>
<dbReference type="PRINTS" id="PR00762">
    <property type="entry name" value="CLCHANNEL"/>
</dbReference>
<protein>
    <submittedName>
        <fullName evidence="13">H+/Cl-antiporter ClcA</fullName>
    </submittedName>
</protein>
<dbReference type="CDD" id="cd00400">
    <property type="entry name" value="Voltage_gated_ClC"/>
    <property type="match status" value="1"/>
</dbReference>
<keyword evidence="7" id="KW-0869">Chloride channel</keyword>
<evidence type="ECO:0000256" key="7">
    <source>
        <dbReference type="ARBA" id="ARBA00023173"/>
    </source>
</evidence>
<dbReference type="RefSeq" id="WP_106600676.1">
    <property type="nucleotide sequence ID" value="NZ_PYGK01000001.1"/>
</dbReference>
<evidence type="ECO:0000256" key="4">
    <source>
        <dbReference type="ARBA" id="ARBA00022989"/>
    </source>
</evidence>
<feature type="domain" description="CBS" evidence="12">
    <location>
        <begin position="473"/>
        <end position="531"/>
    </location>
</feature>
<feature type="transmembrane region" description="Helical" evidence="11">
    <location>
        <begin position="357"/>
        <end position="378"/>
    </location>
</feature>
<organism evidence="13 14">
    <name type="scientific">Chitinophaga ginsengisoli</name>
    <dbReference type="NCBI Taxonomy" id="363837"/>
    <lineage>
        <taxon>Bacteria</taxon>
        <taxon>Pseudomonadati</taxon>
        <taxon>Bacteroidota</taxon>
        <taxon>Chitinophagia</taxon>
        <taxon>Chitinophagales</taxon>
        <taxon>Chitinophagaceae</taxon>
        <taxon>Chitinophaga</taxon>
    </lineage>
</organism>
<evidence type="ECO:0000256" key="11">
    <source>
        <dbReference type="SAM" id="Phobius"/>
    </source>
</evidence>
<evidence type="ECO:0000313" key="14">
    <source>
        <dbReference type="Proteomes" id="UP000240978"/>
    </source>
</evidence>
<dbReference type="AlphaFoldDB" id="A0A2P8GQD2"/>
<keyword evidence="9" id="KW-0407">Ion channel</keyword>
<feature type="transmembrane region" description="Helical" evidence="11">
    <location>
        <begin position="390"/>
        <end position="412"/>
    </location>
</feature>
<evidence type="ECO:0000256" key="3">
    <source>
        <dbReference type="ARBA" id="ARBA00022692"/>
    </source>
</evidence>
<dbReference type="Gene3D" id="1.10.3080.10">
    <property type="entry name" value="Clc chloride channel"/>
    <property type="match status" value="1"/>
</dbReference>
<dbReference type="Pfam" id="PF00571">
    <property type="entry name" value="CBS"/>
    <property type="match status" value="2"/>
</dbReference>
<feature type="transmembrane region" description="Helical" evidence="11">
    <location>
        <begin position="418"/>
        <end position="439"/>
    </location>
</feature>
<feature type="transmembrane region" description="Helical" evidence="11">
    <location>
        <begin position="291"/>
        <end position="310"/>
    </location>
</feature>
<feature type="transmembrane region" description="Helical" evidence="11">
    <location>
        <begin position="218"/>
        <end position="236"/>
    </location>
</feature>
<dbReference type="PANTHER" id="PTHR43427:SF6">
    <property type="entry name" value="CHLORIDE CHANNEL PROTEIN CLC-E"/>
    <property type="match status" value="1"/>
</dbReference>
<keyword evidence="4 11" id="KW-1133">Transmembrane helix</keyword>
<accession>A0A2P8GQD2</accession>
<keyword evidence="2" id="KW-0813">Transport</keyword>
<evidence type="ECO:0000256" key="5">
    <source>
        <dbReference type="ARBA" id="ARBA00023065"/>
    </source>
</evidence>
<proteinExistence type="predicted"/>
<dbReference type="PROSITE" id="PS51371">
    <property type="entry name" value="CBS"/>
    <property type="match status" value="2"/>
</dbReference>
<sequence>MHDKDTDESISIAPSLDLTIDKEQEEYRPLVSKRVLYLSVQVIFNAIIIGFIAKALVALISLITNLSFYGKFSIEESSPAHNQLGWLVIIIPVIGGLVVGIMARIGSSAIRGHGIPEAMEQVLTNKSRIKPIITLLKPLSAAISIGTGGPFGAEGPIISTGGAFGSLTGQIMHISPNERKIMLTAGATAGMAAIFGTPVAAVLLAIELLLFEFSPRSIIPVALGCATGAAMHYALFSDAPVFAMPAIPPAGAEEMICYVAMGAVVGVIAAFVTKSIYYIEDLFEKLPIHWMWWPAIGSLAVGITGYFAPYTMGVGYSNISQLLSGNISVQLILGLCFLKFISWSISLGSGTSGGTLAPLLTIGGATGLGLGMIVTSLFPQINISLPTCALIGMAAMFAGSARALLTSIVFAFETTLQPHGLLPLLGACTASYFVSFFMMKSSIMTEKINRRGVPTPDAYEPDILRELNVEEVMDKNVPTTREDESISTILEASAEKTQNEYGAIVLDKDNKVRGAINLKDLYQGVLKGYTTMSELKYADVFVFPNSTLLAAIILMEERELELLPVVSRQNKEKVLGVITKGLILSTYRRRREDSDEHQREISIKRSGYRFLARTKRLRQEQSKRFFRGTK</sequence>
<keyword evidence="10" id="KW-0129">CBS domain</keyword>
<dbReference type="InterPro" id="IPR001807">
    <property type="entry name" value="ClC"/>
</dbReference>
<keyword evidence="8" id="KW-0868">Chloride</keyword>
<dbReference type="Pfam" id="PF00654">
    <property type="entry name" value="Voltage_CLC"/>
    <property type="match status" value="1"/>
</dbReference>
<evidence type="ECO:0000256" key="6">
    <source>
        <dbReference type="ARBA" id="ARBA00023136"/>
    </source>
</evidence>
<dbReference type="EMBL" id="PYGK01000001">
    <property type="protein sequence ID" value="PSL36172.1"/>
    <property type="molecule type" value="Genomic_DNA"/>
</dbReference>
<keyword evidence="14" id="KW-1185">Reference proteome</keyword>
<gene>
    <name evidence="13" type="ORF">CLV42_101941</name>
</gene>
<name>A0A2P8GQD2_9BACT</name>
<evidence type="ECO:0000256" key="8">
    <source>
        <dbReference type="ARBA" id="ARBA00023214"/>
    </source>
</evidence>
<feature type="transmembrane region" description="Helical" evidence="11">
    <location>
        <begin position="35"/>
        <end position="64"/>
    </location>
</feature>
<comment type="caution">
    <text evidence="13">The sequence shown here is derived from an EMBL/GenBank/DDBJ whole genome shotgun (WGS) entry which is preliminary data.</text>
</comment>
<dbReference type="SUPFAM" id="SSF54631">
    <property type="entry name" value="CBS-domain pair"/>
    <property type="match status" value="1"/>
</dbReference>
<dbReference type="InterPro" id="IPR050368">
    <property type="entry name" value="ClC-type_chloride_channel"/>
</dbReference>
<evidence type="ECO:0000256" key="2">
    <source>
        <dbReference type="ARBA" id="ARBA00022448"/>
    </source>
</evidence>
<dbReference type="InterPro" id="IPR014743">
    <property type="entry name" value="Cl-channel_core"/>
</dbReference>
<dbReference type="InterPro" id="IPR000644">
    <property type="entry name" value="CBS_dom"/>
</dbReference>
<dbReference type="GO" id="GO:0034707">
    <property type="term" value="C:chloride channel complex"/>
    <property type="evidence" value="ECO:0007669"/>
    <property type="project" value="UniProtKB-KW"/>
</dbReference>
<feature type="transmembrane region" description="Helical" evidence="11">
    <location>
        <begin position="181"/>
        <end position="206"/>
    </location>
</feature>
<evidence type="ECO:0000256" key="9">
    <source>
        <dbReference type="ARBA" id="ARBA00023303"/>
    </source>
</evidence>
<evidence type="ECO:0000259" key="12">
    <source>
        <dbReference type="PROSITE" id="PS51371"/>
    </source>
</evidence>
<evidence type="ECO:0000256" key="1">
    <source>
        <dbReference type="ARBA" id="ARBA00004141"/>
    </source>
</evidence>
<dbReference type="SUPFAM" id="SSF81340">
    <property type="entry name" value="Clc chloride channel"/>
    <property type="match status" value="1"/>
</dbReference>
<keyword evidence="3 11" id="KW-0812">Transmembrane</keyword>
<feature type="transmembrane region" description="Helical" evidence="11">
    <location>
        <begin position="322"/>
        <end position="345"/>
    </location>
</feature>
<dbReference type="GO" id="GO:0005254">
    <property type="term" value="F:chloride channel activity"/>
    <property type="evidence" value="ECO:0007669"/>
    <property type="project" value="UniProtKB-KW"/>
</dbReference>
<dbReference type="OrthoDB" id="9812438at2"/>
<evidence type="ECO:0000313" key="13">
    <source>
        <dbReference type="EMBL" id="PSL36172.1"/>
    </source>
</evidence>